<protein>
    <recommendedName>
        <fullName evidence="4">DUF4468 domain-containing protein</fullName>
    </recommendedName>
</protein>
<keyword evidence="3" id="KW-1185">Reference proteome</keyword>
<feature type="chain" id="PRO_5047530615" description="DUF4468 domain-containing protein" evidence="1">
    <location>
        <begin position="34"/>
        <end position="216"/>
    </location>
</feature>
<accession>A0ABT4UIX6</accession>
<comment type="caution">
    <text evidence="2">The sequence shown here is derived from an EMBL/GenBank/DDBJ whole genome shotgun (WGS) entry which is preliminary data.</text>
</comment>
<evidence type="ECO:0000256" key="1">
    <source>
        <dbReference type="SAM" id="SignalP"/>
    </source>
</evidence>
<feature type="signal peptide" evidence="1">
    <location>
        <begin position="1"/>
        <end position="33"/>
    </location>
</feature>
<dbReference type="EMBL" id="JAQGEF010000007">
    <property type="protein sequence ID" value="MDA3614792.1"/>
    <property type="molecule type" value="Genomic_DNA"/>
</dbReference>
<name>A0ABT4UIX6_9BACT</name>
<keyword evidence="1" id="KW-0732">Signal</keyword>
<evidence type="ECO:0000313" key="3">
    <source>
        <dbReference type="Proteomes" id="UP001210231"/>
    </source>
</evidence>
<proteinExistence type="predicted"/>
<dbReference type="RefSeq" id="WP_407031116.1">
    <property type="nucleotide sequence ID" value="NZ_JAQGEF010000007.1"/>
</dbReference>
<reference evidence="2 3" key="1">
    <citation type="submission" date="2022-12" db="EMBL/GenBank/DDBJ databases">
        <title>Chitinophagaceae gen. sp. nov., a new member of the family Chitinophagaceae, isolated from soil in a chemical factory.</title>
        <authorList>
            <person name="Ke Z."/>
        </authorList>
    </citation>
    <scope>NUCLEOTIDE SEQUENCE [LARGE SCALE GENOMIC DNA]</scope>
    <source>
        <strain evidence="2 3">LY-5</strain>
    </source>
</reference>
<evidence type="ECO:0008006" key="4">
    <source>
        <dbReference type="Google" id="ProtNLM"/>
    </source>
</evidence>
<sequence>MIDYSIYLKSKKIFMRKILMSLFFIAVSTMAIAQKFKDETGDLSVLSGAKEVNIEYNYSKLTLLKDEIPEAEYIKNRKADLEAKRTGEGDIWVRKWEAAKTTIWQLKFEELLVKTATQDLGISFKENAAKAKYTLIVDVVWIYPGYDVMIKKQEAKVTTVLKIVETANKNKVLYSVRAENAPGDQWGNNFSNESRIGEGFAKTAKSFGKLLKKALK</sequence>
<evidence type="ECO:0000313" key="2">
    <source>
        <dbReference type="EMBL" id="MDA3614792.1"/>
    </source>
</evidence>
<organism evidence="2 3">
    <name type="scientific">Polluticaenibacter yanchengensis</name>
    <dbReference type="NCBI Taxonomy" id="3014562"/>
    <lineage>
        <taxon>Bacteria</taxon>
        <taxon>Pseudomonadati</taxon>
        <taxon>Bacteroidota</taxon>
        <taxon>Chitinophagia</taxon>
        <taxon>Chitinophagales</taxon>
        <taxon>Chitinophagaceae</taxon>
        <taxon>Polluticaenibacter</taxon>
    </lineage>
</organism>
<gene>
    <name evidence="2" type="ORF">O3P16_08225</name>
</gene>
<dbReference type="Proteomes" id="UP001210231">
    <property type="component" value="Unassembled WGS sequence"/>
</dbReference>